<evidence type="ECO:0000313" key="2">
    <source>
        <dbReference type="EMBL" id="BES97410.1"/>
    </source>
</evidence>
<evidence type="ECO:0000256" key="1">
    <source>
        <dbReference type="SAM" id="SignalP"/>
    </source>
</evidence>
<reference evidence="2 3" key="1">
    <citation type="submission" date="2023-09" db="EMBL/GenBank/DDBJ databases">
        <title>Nesidiocoris tenuis whole genome shotgun sequence.</title>
        <authorList>
            <person name="Shibata T."/>
            <person name="Shimoda M."/>
            <person name="Kobayashi T."/>
            <person name="Uehara T."/>
        </authorList>
    </citation>
    <scope>NUCLEOTIDE SEQUENCE [LARGE SCALE GENOMIC DNA]</scope>
    <source>
        <strain evidence="2 3">Japan</strain>
    </source>
</reference>
<sequence length="229" mass="24761">MHPQVLVLVLSAALAAAQPADDCSSNDKLFDAQILSPLRQLFKDYGVITVPSLNVDAGRLSISAQDGQAGNFTSFVLDAGGGSSSVCVSGDRTNVTLEAAVKLTELSLTFGDFELDLPLFNVGGGQMSASVADAEADVSLTILQIDGGACESTLNYFEIRDFGSVDASFQPFTIANWLSEFVLRHFADSILRYFGFYPAVRNRVEANLRDVIPHVEKELCDLVLNFRKR</sequence>
<feature type="chain" id="PRO_5045665477" description="Lipid-binding serum glycoprotein N-terminal domain-containing protein" evidence="1">
    <location>
        <begin position="18"/>
        <end position="229"/>
    </location>
</feature>
<proteinExistence type="predicted"/>
<gene>
    <name evidence="2" type="ORF">NTJ_10224</name>
</gene>
<evidence type="ECO:0008006" key="4">
    <source>
        <dbReference type="Google" id="ProtNLM"/>
    </source>
</evidence>
<dbReference type="EMBL" id="AP028916">
    <property type="protein sequence ID" value="BES97410.1"/>
    <property type="molecule type" value="Genomic_DNA"/>
</dbReference>
<name>A0ABN7B2J7_9HEMI</name>
<evidence type="ECO:0000313" key="3">
    <source>
        <dbReference type="Proteomes" id="UP001307889"/>
    </source>
</evidence>
<accession>A0ABN7B2J7</accession>
<feature type="signal peptide" evidence="1">
    <location>
        <begin position="1"/>
        <end position="17"/>
    </location>
</feature>
<protein>
    <recommendedName>
        <fullName evidence="4">Lipid-binding serum glycoprotein N-terminal domain-containing protein</fullName>
    </recommendedName>
</protein>
<keyword evidence="3" id="KW-1185">Reference proteome</keyword>
<dbReference type="Proteomes" id="UP001307889">
    <property type="component" value="Chromosome 8"/>
</dbReference>
<keyword evidence="1" id="KW-0732">Signal</keyword>
<organism evidence="2 3">
    <name type="scientific">Nesidiocoris tenuis</name>
    <dbReference type="NCBI Taxonomy" id="355587"/>
    <lineage>
        <taxon>Eukaryota</taxon>
        <taxon>Metazoa</taxon>
        <taxon>Ecdysozoa</taxon>
        <taxon>Arthropoda</taxon>
        <taxon>Hexapoda</taxon>
        <taxon>Insecta</taxon>
        <taxon>Pterygota</taxon>
        <taxon>Neoptera</taxon>
        <taxon>Paraneoptera</taxon>
        <taxon>Hemiptera</taxon>
        <taxon>Heteroptera</taxon>
        <taxon>Panheteroptera</taxon>
        <taxon>Cimicomorpha</taxon>
        <taxon>Miridae</taxon>
        <taxon>Dicyphina</taxon>
        <taxon>Nesidiocoris</taxon>
    </lineage>
</organism>